<gene>
    <name evidence="2" type="ORF">PO587_33075</name>
</gene>
<proteinExistence type="predicted"/>
<name>A0ABT5G3L7_9ACTN</name>
<keyword evidence="3" id="KW-1185">Reference proteome</keyword>
<sequence>MPDDATVMYLRLLVVGPHCHSLGGAAPLIQLRAGSAVMADVPAAPGQVDIPGENADGKPAGAASYTRGKTDDVFTVKIDVLDEGVPLWQVRITNTESQELGFVWTTAEDPGDAAQPRMSMPHDLEMSVAHKVPANIIQTVANIGPGPLVFTDPAGTELGGGFTLEKVPERVEPNQCGTIEISVDSTISDLTFDTTESTTCVLGCNDRDRRNTTLNLSCKVFVPSGKGFEKPETDGDIHKNGPQSPAEYLRPGDTLRADTLSGVGERAFIDELTALGDSVSRRVHFIRPELRPDMYGGALVHEDPDGAAESGDDET</sequence>
<evidence type="ECO:0000313" key="2">
    <source>
        <dbReference type="EMBL" id="MDC2959277.1"/>
    </source>
</evidence>
<protein>
    <submittedName>
        <fullName evidence="2">Uncharacterized protein</fullName>
    </submittedName>
</protein>
<dbReference type="EMBL" id="JAQOSK010000016">
    <property type="protein sequence ID" value="MDC2959277.1"/>
    <property type="molecule type" value="Genomic_DNA"/>
</dbReference>
<dbReference type="RefSeq" id="WP_272177732.1">
    <property type="nucleotide sequence ID" value="NZ_JAQOSK010000016.1"/>
</dbReference>
<evidence type="ECO:0000256" key="1">
    <source>
        <dbReference type="SAM" id="MobiDB-lite"/>
    </source>
</evidence>
<feature type="region of interest" description="Disordered" evidence="1">
    <location>
        <begin position="229"/>
        <end position="250"/>
    </location>
</feature>
<evidence type="ECO:0000313" key="3">
    <source>
        <dbReference type="Proteomes" id="UP001221328"/>
    </source>
</evidence>
<accession>A0ABT5G3L7</accession>
<reference evidence="2 3" key="1">
    <citation type="journal article" date="2015" name="Int. J. Syst. Evol. Microbiol.">
        <title>Streptomyces gilvifuscus sp. nov., an actinomycete that produces antibacterial compounds isolated from soil.</title>
        <authorList>
            <person name="Nguyen T.M."/>
            <person name="Kim J."/>
        </authorList>
    </citation>
    <scope>NUCLEOTIDE SEQUENCE [LARGE SCALE GENOMIC DNA]</scope>
    <source>
        <strain evidence="2 3">T113</strain>
    </source>
</reference>
<organism evidence="2 3">
    <name type="scientific">Streptomyces gilvifuscus</name>
    <dbReference type="NCBI Taxonomy" id="1550617"/>
    <lineage>
        <taxon>Bacteria</taxon>
        <taxon>Bacillati</taxon>
        <taxon>Actinomycetota</taxon>
        <taxon>Actinomycetes</taxon>
        <taxon>Kitasatosporales</taxon>
        <taxon>Streptomycetaceae</taxon>
        <taxon>Streptomyces</taxon>
    </lineage>
</organism>
<feature type="compositionally biased region" description="Basic and acidic residues" evidence="1">
    <location>
        <begin position="229"/>
        <end position="239"/>
    </location>
</feature>
<dbReference type="Proteomes" id="UP001221328">
    <property type="component" value="Unassembled WGS sequence"/>
</dbReference>
<comment type="caution">
    <text evidence="2">The sequence shown here is derived from an EMBL/GenBank/DDBJ whole genome shotgun (WGS) entry which is preliminary data.</text>
</comment>
<feature type="region of interest" description="Disordered" evidence="1">
    <location>
        <begin position="295"/>
        <end position="315"/>
    </location>
</feature>